<dbReference type="Pfam" id="PF13508">
    <property type="entry name" value="Acetyltransf_7"/>
    <property type="match status" value="1"/>
</dbReference>
<dbReference type="InterPro" id="IPR000182">
    <property type="entry name" value="GNAT_dom"/>
</dbReference>
<organism evidence="2 3">
    <name type="scientific">Sporolactobacillus shoreicorticis</name>
    <dbReference type="NCBI Taxonomy" id="1923877"/>
    <lineage>
        <taxon>Bacteria</taxon>
        <taxon>Bacillati</taxon>
        <taxon>Bacillota</taxon>
        <taxon>Bacilli</taxon>
        <taxon>Bacillales</taxon>
        <taxon>Sporolactobacillaceae</taxon>
        <taxon>Sporolactobacillus</taxon>
    </lineage>
</organism>
<name>A0ABW5S4Q4_9BACL</name>
<dbReference type="InterPro" id="IPR016181">
    <property type="entry name" value="Acyl_CoA_acyltransferase"/>
</dbReference>
<dbReference type="Gene3D" id="3.40.630.30">
    <property type="match status" value="1"/>
</dbReference>
<gene>
    <name evidence="2" type="ORF">ACFSUE_11750</name>
</gene>
<sequence>MWGLIGVVGDGLTIIYTQDLLVLKTHQNQGIATELIQYVLNQYKEVRQKVLLTEEEPKVRHFYEKNHFVSCDQGQSVAFAQLS</sequence>
<proteinExistence type="predicted"/>
<evidence type="ECO:0000313" key="3">
    <source>
        <dbReference type="Proteomes" id="UP001597399"/>
    </source>
</evidence>
<keyword evidence="3" id="KW-1185">Reference proteome</keyword>
<dbReference type="PROSITE" id="PS51186">
    <property type="entry name" value="GNAT"/>
    <property type="match status" value="1"/>
</dbReference>
<dbReference type="RefSeq" id="WP_253057841.1">
    <property type="nucleotide sequence ID" value="NZ_JAMXWM010000001.1"/>
</dbReference>
<comment type="caution">
    <text evidence="2">The sequence shown here is derived from an EMBL/GenBank/DDBJ whole genome shotgun (WGS) entry which is preliminary data.</text>
</comment>
<accession>A0ABW5S4Q4</accession>
<reference evidence="3" key="1">
    <citation type="journal article" date="2019" name="Int. J. Syst. Evol. Microbiol.">
        <title>The Global Catalogue of Microorganisms (GCM) 10K type strain sequencing project: providing services to taxonomists for standard genome sequencing and annotation.</title>
        <authorList>
            <consortium name="The Broad Institute Genomics Platform"/>
            <consortium name="The Broad Institute Genome Sequencing Center for Infectious Disease"/>
            <person name="Wu L."/>
            <person name="Ma J."/>
        </authorList>
    </citation>
    <scope>NUCLEOTIDE SEQUENCE [LARGE SCALE GENOMIC DNA]</scope>
    <source>
        <strain evidence="3">TISTR 2466</strain>
    </source>
</reference>
<dbReference type="CDD" id="cd04301">
    <property type="entry name" value="NAT_SF"/>
    <property type="match status" value="1"/>
</dbReference>
<evidence type="ECO:0000259" key="1">
    <source>
        <dbReference type="PROSITE" id="PS51186"/>
    </source>
</evidence>
<evidence type="ECO:0000313" key="2">
    <source>
        <dbReference type="EMBL" id="MFD2694294.1"/>
    </source>
</evidence>
<dbReference type="EMBL" id="JBHUMQ010000026">
    <property type="protein sequence ID" value="MFD2694294.1"/>
    <property type="molecule type" value="Genomic_DNA"/>
</dbReference>
<feature type="domain" description="N-acetyltransferase" evidence="1">
    <location>
        <begin position="1"/>
        <end position="83"/>
    </location>
</feature>
<protein>
    <submittedName>
        <fullName evidence="2">GNAT family N-acetyltransferase</fullName>
    </submittedName>
</protein>
<dbReference type="Proteomes" id="UP001597399">
    <property type="component" value="Unassembled WGS sequence"/>
</dbReference>
<dbReference type="SUPFAM" id="SSF55729">
    <property type="entry name" value="Acyl-CoA N-acyltransferases (Nat)"/>
    <property type="match status" value="1"/>
</dbReference>